<dbReference type="PANTHER" id="PTHR12419">
    <property type="entry name" value="OTU DOMAIN CONTAINING PROTEIN"/>
    <property type="match status" value="1"/>
</dbReference>
<dbReference type="Gene3D" id="2.30.30.140">
    <property type="match status" value="2"/>
</dbReference>
<evidence type="ECO:0000256" key="1">
    <source>
        <dbReference type="ARBA" id="ARBA00000707"/>
    </source>
</evidence>
<dbReference type="GO" id="GO:0006508">
    <property type="term" value="P:proteolysis"/>
    <property type="evidence" value="ECO:0007669"/>
    <property type="project" value="UniProtKB-KW"/>
</dbReference>
<accession>A0A8J2STC6</accession>
<dbReference type="InterPro" id="IPR038765">
    <property type="entry name" value="Papain-like_cys_pep_sf"/>
</dbReference>
<evidence type="ECO:0000313" key="10">
    <source>
        <dbReference type="Proteomes" id="UP000789595"/>
    </source>
</evidence>
<evidence type="ECO:0000256" key="7">
    <source>
        <dbReference type="SAM" id="MobiDB-lite"/>
    </source>
</evidence>
<evidence type="ECO:0000256" key="5">
    <source>
        <dbReference type="ARBA" id="ARBA00022786"/>
    </source>
</evidence>
<dbReference type="PANTHER" id="PTHR12419:SF4">
    <property type="entry name" value="OTU DOMAIN-CONTAINING PROTEIN 5"/>
    <property type="match status" value="1"/>
</dbReference>
<dbReference type="GO" id="GO:0016579">
    <property type="term" value="P:protein deubiquitination"/>
    <property type="evidence" value="ECO:0007669"/>
    <property type="project" value="TreeGrafter"/>
</dbReference>
<keyword evidence="5" id="KW-0833">Ubl conjugation pathway</keyword>
<dbReference type="Gene3D" id="3.90.70.80">
    <property type="match status" value="1"/>
</dbReference>
<evidence type="ECO:0000313" key="9">
    <source>
        <dbReference type="EMBL" id="CAH0374012.1"/>
    </source>
</evidence>
<dbReference type="PROSITE" id="PS50802">
    <property type="entry name" value="OTU"/>
    <property type="match status" value="1"/>
</dbReference>
<name>A0A8J2STC6_9STRA</name>
<sequence length="496" mass="54805">MGAEPQLDLPAPPDTATGRKRDATGQSRQKHGPYRAGQRVDVLDTVNKWAEADVIKVDTQGRRIKVAYVGWSARWDEWLQWDDERISQHHSQTYIAGARPRPGQRIEAKDDRGQWLEAEVLEVRDDAAFCHYKGFHRKFDEWLPLEGSRLRPFGSTKPRREVEIDSRDVVARSCDSDDLVEVLGVKGPKLRERQVQGDVFERYRKSLQRRGLRVHRVEGDGNCLFRSVSHQVYGDDKHHGLARRSVADYMSLERPFFQSFVEGDGDAFDRYISEKRRDGSWGDEPEIQALCELYDRPCEVWAYDAGMDPRKGGGARILRTFHAAAKGGSVMRLSYYGGGHYDSLVNDSDEFDPLADPGSRELLALQKARARKTNADASSALAVSDAEATERAAVEQALSASRAAYDGAADLEAALQASLSAQREAETSDLQSELDAAALRRAEDDDLARAIALSSDAAPQQGDADLAAAIDLSAADAAAGDDFLLAQALAASIEDT</sequence>
<dbReference type="EC" id="3.4.19.12" evidence="3"/>
<proteinExistence type="inferred from homology"/>
<feature type="domain" description="OTU" evidence="8">
    <location>
        <begin position="212"/>
        <end position="347"/>
    </location>
</feature>
<evidence type="ECO:0000256" key="3">
    <source>
        <dbReference type="ARBA" id="ARBA00012759"/>
    </source>
</evidence>
<dbReference type="CDD" id="cd20104">
    <property type="entry name" value="MBT_PHF20L1-like"/>
    <property type="match status" value="2"/>
</dbReference>
<dbReference type="CDD" id="cd22752">
    <property type="entry name" value="OTU_OTUD5-like"/>
    <property type="match status" value="1"/>
</dbReference>
<protein>
    <recommendedName>
        <fullName evidence="3">ubiquitinyl hydrolase 1</fullName>
        <ecNumber evidence="3">3.4.19.12</ecNumber>
    </recommendedName>
</protein>
<dbReference type="GO" id="GO:0061578">
    <property type="term" value="F:K63-linked deubiquitinase activity"/>
    <property type="evidence" value="ECO:0007669"/>
    <property type="project" value="TreeGrafter"/>
</dbReference>
<comment type="similarity">
    <text evidence="2">Belongs to the peptidase C85 family.</text>
</comment>
<dbReference type="InterPro" id="IPR016197">
    <property type="entry name" value="Chromo-like_dom_sf"/>
</dbReference>
<comment type="catalytic activity">
    <reaction evidence="1">
        <text>Thiol-dependent hydrolysis of ester, thioester, amide, peptide and isopeptide bonds formed by the C-terminal Gly of ubiquitin (a 76-residue protein attached to proteins as an intracellular targeting signal).</text>
        <dbReference type="EC" id="3.4.19.12"/>
    </reaction>
</comment>
<dbReference type="GO" id="GO:0004843">
    <property type="term" value="F:cysteine-type deubiquitinase activity"/>
    <property type="evidence" value="ECO:0007669"/>
    <property type="project" value="UniProtKB-EC"/>
</dbReference>
<evidence type="ECO:0000256" key="2">
    <source>
        <dbReference type="ARBA" id="ARBA00010407"/>
    </source>
</evidence>
<dbReference type="Proteomes" id="UP000789595">
    <property type="component" value="Unassembled WGS sequence"/>
</dbReference>
<keyword evidence="6" id="KW-0378">Hydrolase</keyword>
<dbReference type="InterPro" id="IPR050704">
    <property type="entry name" value="Peptidase_C85-like"/>
</dbReference>
<dbReference type="EMBL" id="CAKKNE010000004">
    <property type="protein sequence ID" value="CAH0374012.1"/>
    <property type="molecule type" value="Genomic_DNA"/>
</dbReference>
<evidence type="ECO:0000256" key="4">
    <source>
        <dbReference type="ARBA" id="ARBA00022670"/>
    </source>
</evidence>
<dbReference type="SUPFAM" id="SSF54001">
    <property type="entry name" value="Cysteine proteinases"/>
    <property type="match status" value="1"/>
</dbReference>
<comment type="caution">
    <text evidence="9">The sequence shown here is derived from an EMBL/GenBank/DDBJ whole genome shotgun (WGS) entry which is preliminary data.</text>
</comment>
<evidence type="ECO:0000256" key="6">
    <source>
        <dbReference type="ARBA" id="ARBA00022801"/>
    </source>
</evidence>
<keyword evidence="10" id="KW-1185">Reference proteome</keyword>
<dbReference type="SUPFAM" id="SSF54160">
    <property type="entry name" value="Chromo domain-like"/>
    <property type="match status" value="2"/>
</dbReference>
<dbReference type="InterPro" id="IPR003323">
    <property type="entry name" value="OTU_dom"/>
</dbReference>
<dbReference type="AlphaFoldDB" id="A0A8J2STC6"/>
<dbReference type="Pfam" id="PF02338">
    <property type="entry name" value="OTU"/>
    <property type="match status" value="1"/>
</dbReference>
<evidence type="ECO:0000259" key="8">
    <source>
        <dbReference type="PROSITE" id="PS50802"/>
    </source>
</evidence>
<dbReference type="OrthoDB" id="415023at2759"/>
<organism evidence="9 10">
    <name type="scientific">Pelagomonas calceolata</name>
    <dbReference type="NCBI Taxonomy" id="35677"/>
    <lineage>
        <taxon>Eukaryota</taxon>
        <taxon>Sar</taxon>
        <taxon>Stramenopiles</taxon>
        <taxon>Ochrophyta</taxon>
        <taxon>Pelagophyceae</taxon>
        <taxon>Pelagomonadales</taxon>
        <taxon>Pelagomonadaceae</taxon>
        <taxon>Pelagomonas</taxon>
    </lineage>
</organism>
<feature type="region of interest" description="Disordered" evidence="7">
    <location>
        <begin position="1"/>
        <end position="36"/>
    </location>
</feature>
<keyword evidence="4" id="KW-0645">Protease</keyword>
<gene>
    <name evidence="9" type="ORF">PECAL_4P12670</name>
</gene>
<reference evidence="9" key="1">
    <citation type="submission" date="2021-11" db="EMBL/GenBank/DDBJ databases">
        <authorList>
            <consortium name="Genoscope - CEA"/>
            <person name="William W."/>
        </authorList>
    </citation>
    <scope>NUCLEOTIDE SEQUENCE</scope>
</reference>